<comment type="caution">
    <text evidence="1">The sequence shown here is derived from an EMBL/GenBank/DDBJ whole genome shotgun (WGS) entry which is preliminary data.</text>
</comment>
<organism evidence="1 2">
    <name type="scientific">Microcella frigidaquae</name>
    <dbReference type="NCBI Taxonomy" id="424758"/>
    <lineage>
        <taxon>Bacteria</taxon>
        <taxon>Bacillati</taxon>
        <taxon>Actinomycetota</taxon>
        <taxon>Actinomycetes</taxon>
        <taxon>Micrococcales</taxon>
        <taxon>Microbacteriaceae</taxon>
        <taxon>Microcella</taxon>
    </lineage>
</organism>
<evidence type="ECO:0008006" key="3">
    <source>
        <dbReference type="Google" id="ProtNLM"/>
    </source>
</evidence>
<protein>
    <recommendedName>
        <fullName evidence="3">Helix-turn-helix domain-containing protein</fullName>
    </recommendedName>
</protein>
<evidence type="ECO:0000313" key="1">
    <source>
        <dbReference type="EMBL" id="MBB5617609.1"/>
    </source>
</evidence>
<dbReference type="RefSeq" id="WP_153983150.1">
    <property type="nucleotide sequence ID" value="NZ_BAAANZ010000029.1"/>
</dbReference>
<keyword evidence="2" id="KW-1185">Reference proteome</keyword>
<evidence type="ECO:0000313" key="2">
    <source>
        <dbReference type="Proteomes" id="UP000552883"/>
    </source>
</evidence>
<dbReference type="OrthoDB" id="5124404at2"/>
<sequence>MTDTHVALAAALYEQGLSSAAIGQRLGFDNHTILKALRGCGVAIRRAASPRQKDHTGGVT</sequence>
<reference evidence="1 2" key="1">
    <citation type="submission" date="2020-08" db="EMBL/GenBank/DDBJ databases">
        <title>Sequencing the genomes of 1000 actinobacteria strains.</title>
        <authorList>
            <person name="Klenk H.-P."/>
        </authorList>
    </citation>
    <scope>NUCLEOTIDE SEQUENCE [LARGE SCALE GENOMIC DNA]</scope>
    <source>
        <strain evidence="1 2">DSM 23889</strain>
    </source>
</reference>
<dbReference type="Gene3D" id="1.10.10.60">
    <property type="entry name" value="Homeodomain-like"/>
    <property type="match status" value="1"/>
</dbReference>
<dbReference type="AlphaFoldDB" id="A0A840XNW8"/>
<proteinExistence type="predicted"/>
<name>A0A840XNW8_9MICO</name>
<gene>
    <name evidence="1" type="ORF">BJ959_001105</name>
</gene>
<dbReference type="EMBL" id="JACHBS010000001">
    <property type="protein sequence ID" value="MBB5617609.1"/>
    <property type="molecule type" value="Genomic_DNA"/>
</dbReference>
<accession>A0A840XNW8</accession>
<dbReference type="Proteomes" id="UP000552883">
    <property type="component" value="Unassembled WGS sequence"/>
</dbReference>